<gene>
    <name evidence="1" type="ORF">GGP82_003565</name>
</gene>
<reference evidence="1" key="1">
    <citation type="submission" date="2022-08" db="EMBL/GenBank/DDBJ databases">
        <title>Genomic Encyclopedia of Type Strains, Phase V (KMG-V): Genome sequencing to study the core and pangenomes of soil and plant-associated prokaryotes.</title>
        <authorList>
            <person name="Whitman W."/>
        </authorList>
    </citation>
    <scope>NUCLEOTIDE SEQUENCE</scope>
    <source>
        <strain evidence="1">SP2016B</strain>
    </source>
</reference>
<comment type="caution">
    <text evidence="1">The sequence shown here is derived from an EMBL/GenBank/DDBJ whole genome shotgun (WGS) entry which is preliminary data.</text>
</comment>
<sequence length="72" mass="8072">MVANKSKSERGRFLCERGVELLTAEFHLGLANGRDESAPAPESRAPARLFDQAPMEIKNFSDAHLPHDIRRL</sequence>
<name>A0A9X2ZPX6_9BACT</name>
<dbReference type="EMBL" id="JANTYZ010000029">
    <property type="protein sequence ID" value="MCS3866982.1"/>
    <property type="molecule type" value="Genomic_DNA"/>
</dbReference>
<evidence type="ECO:0000313" key="1">
    <source>
        <dbReference type="EMBL" id="MCS3866982.1"/>
    </source>
</evidence>
<organism evidence="1 2">
    <name type="scientific">Salinibacter ruber</name>
    <dbReference type="NCBI Taxonomy" id="146919"/>
    <lineage>
        <taxon>Bacteria</taxon>
        <taxon>Pseudomonadati</taxon>
        <taxon>Rhodothermota</taxon>
        <taxon>Rhodothermia</taxon>
        <taxon>Rhodothermales</taxon>
        <taxon>Salinibacteraceae</taxon>
        <taxon>Salinibacter</taxon>
    </lineage>
</organism>
<evidence type="ECO:0000313" key="2">
    <source>
        <dbReference type="Proteomes" id="UP001155034"/>
    </source>
</evidence>
<dbReference type="Proteomes" id="UP001155034">
    <property type="component" value="Unassembled WGS sequence"/>
</dbReference>
<protein>
    <submittedName>
        <fullName evidence="1">Uncharacterized protein</fullName>
    </submittedName>
</protein>
<proteinExistence type="predicted"/>
<dbReference type="AlphaFoldDB" id="A0A9X2ZPX6"/>
<accession>A0A9X2ZPX6</accession>